<dbReference type="AlphaFoldDB" id="W9R2X8"/>
<organism evidence="1 2">
    <name type="scientific">Morus notabilis</name>
    <dbReference type="NCBI Taxonomy" id="981085"/>
    <lineage>
        <taxon>Eukaryota</taxon>
        <taxon>Viridiplantae</taxon>
        <taxon>Streptophyta</taxon>
        <taxon>Embryophyta</taxon>
        <taxon>Tracheophyta</taxon>
        <taxon>Spermatophyta</taxon>
        <taxon>Magnoliopsida</taxon>
        <taxon>eudicotyledons</taxon>
        <taxon>Gunneridae</taxon>
        <taxon>Pentapetalae</taxon>
        <taxon>rosids</taxon>
        <taxon>fabids</taxon>
        <taxon>Rosales</taxon>
        <taxon>Moraceae</taxon>
        <taxon>Moreae</taxon>
        <taxon>Morus</taxon>
    </lineage>
</organism>
<dbReference type="Proteomes" id="UP000030645">
    <property type="component" value="Unassembled WGS sequence"/>
</dbReference>
<protein>
    <submittedName>
        <fullName evidence="1">Uncharacterized protein</fullName>
    </submittedName>
</protein>
<dbReference type="EMBL" id="KE344088">
    <property type="protein sequence ID" value="EXB53357.1"/>
    <property type="molecule type" value="Genomic_DNA"/>
</dbReference>
<keyword evidence="2" id="KW-1185">Reference proteome</keyword>
<accession>W9R2X8</accession>
<reference evidence="2" key="1">
    <citation type="submission" date="2013-01" db="EMBL/GenBank/DDBJ databases">
        <title>Draft Genome Sequence of a Mulberry Tree, Morus notabilis C.K. Schneid.</title>
        <authorList>
            <person name="He N."/>
            <person name="Zhao S."/>
        </authorList>
    </citation>
    <scope>NUCLEOTIDE SEQUENCE</scope>
</reference>
<evidence type="ECO:0000313" key="1">
    <source>
        <dbReference type="EMBL" id="EXB53357.1"/>
    </source>
</evidence>
<name>W9R2X8_9ROSA</name>
<sequence length="81" mass="9047">MHLYGHGVNDLFQFSNERHILILELYSIAMVWAYCSKFCTPCQATNVDDAYTTTMIDAYTTTMIDAHTTPASTAAFPIPPP</sequence>
<evidence type="ECO:0000313" key="2">
    <source>
        <dbReference type="Proteomes" id="UP000030645"/>
    </source>
</evidence>
<gene>
    <name evidence="1" type="ORF">L484_016239</name>
</gene>
<proteinExistence type="predicted"/>